<feature type="domain" description="Heterokaryon incompatibility" evidence="1">
    <location>
        <begin position="61"/>
        <end position="217"/>
    </location>
</feature>
<keyword evidence="3" id="KW-1185">Reference proteome</keyword>
<dbReference type="Pfam" id="PF06985">
    <property type="entry name" value="HET"/>
    <property type="match status" value="1"/>
</dbReference>
<evidence type="ECO:0000313" key="2">
    <source>
        <dbReference type="EMBL" id="KAK4113028.1"/>
    </source>
</evidence>
<reference evidence="2" key="2">
    <citation type="submission" date="2023-05" db="EMBL/GenBank/DDBJ databases">
        <authorList>
            <consortium name="Lawrence Berkeley National Laboratory"/>
            <person name="Steindorff A."/>
            <person name="Hensen N."/>
            <person name="Bonometti L."/>
            <person name="Westerberg I."/>
            <person name="Brannstrom I.O."/>
            <person name="Guillou S."/>
            <person name="Cros-Aarteil S."/>
            <person name="Calhoun S."/>
            <person name="Haridas S."/>
            <person name="Kuo A."/>
            <person name="Mondo S."/>
            <person name="Pangilinan J."/>
            <person name="Riley R."/>
            <person name="Labutti K."/>
            <person name="Andreopoulos B."/>
            <person name="Lipzen A."/>
            <person name="Chen C."/>
            <person name="Yanf M."/>
            <person name="Daum C."/>
            <person name="Ng V."/>
            <person name="Clum A."/>
            <person name="Ohm R."/>
            <person name="Martin F."/>
            <person name="Silar P."/>
            <person name="Natvig D."/>
            <person name="Lalanne C."/>
            <person name="Gautier V."/>
            <person name="Ament-Velasquez S.L."/>
            <person name="Kruys A."/>
            <person name="Hutchinson M.I."/>
            <person name="Powell A.J."/>
            <person name="Barry K."/>
            <person name="Miller A.N."/>
            <person name="Grigoriev I.V."/>
            <person name="Debuchy R."/>
            <person name="Gladieux P."/>
            <person name="Thoren M.H."/>
            <person name="Johannesson H."/>
        </authorList>
    </citation>
    <scope>NUCLEOTIDE SEQUENCE</scope>
    <source>
        <strain evidence="2">CBS 508.74</strain>
    </source>
</reference>
<dbReference type="InterPro" id="IPR052895">
    <property type="entry name" value="HetReg/Transcr_Mod"/>
</dbReference>
<sequence length="678" mass="75395">MENSPNFRIAAELYSALSLPASTDKEPHSIRLITLEQSTGKFKISCRLRAVPFEDAATNGYFALSYVWGDATITETIEVNGLPFQATANLVAALQWYSTSELASYPIWVDAICINQCDIPERNAQVRFMGMIYTCAWEALCFLGPEADALDAATFHLINALAQDLKDPDMLGEDPPLTPLKDPVYSVLISRLNNIPLLRTPVLYDRVYWTRLWTFQEVVLAPAARLIAGACTCYFQDLEEILHWVHTEPRETLIRRGKTPDGVSTDVWNFISELYFDVTAYWTTDVSQTRQDLRARNLTEDKLRNAAVARTVARGCYDPRDKLYGLAGIIDIGIEVDYAVSVATVYTRFASDIVSKSDDLYFIFGFVVNGQLDSKFGLPSWVPNYTSPRYFHPFRLGASANLNAPSTAKQVTINGNLLRLWGVTVDVVSDVMPAESGPEATFPPNNEWTRSRTAGVAQFLLRRNARTILSETLTEPGGQLLYRTGTPLLQAVLRLIGDDIFTRFGMFSTAPHSVIRPETLPMLVDSLISSDPSVGQDMAQLWLDRDPVDECKVKDTLSSVLDPLRTESPRTEDVIRAASAAYDPQVLSQRLGQFPFVQSDLTVPFHTETGYIGYGLRGVQQGDVVTVIGSCSMPVILRKAADGSDRYTLVSMCHVIGLRSGEAWKGDRSVNLQEFNIV</sequence>
<proteinExistence type="predicted"/>
<comment type="caution">
    <text evidence="2">The sequence shown here is derived from an EMBL/GenBank/DDBJ whole genome shotgun (WGS) entry which is preliminary data.</text>
</comment>
<dbReference type="RefSeq" id="XP_064670598.1">
    <property type="nucleotide sequence ID" value="XM_064813029.1"/>
</dbReference>
<dbReference type="EMBL" id="MU853340">
    <property type="protein sequence ID" value="KAK4113028.1"/>
    <property type="molecule type" value="Genomic_DNA"/>
</dbReference>
<dbReference type="Proteomes" id="UP001302812">
    <property type="component" value="Unassembled WGS sequence"/>
</dbReference>
<accession>A0AAN6TEN9</accession>
<protein>
    <recommendedName>
        <fullName evidence="1">Heterokaryon incompatibility domain-containing protein</fullName>
    </recommendedName>
</protein>
<dbReference type="PANTHER" id="PTHR24148">
    <property type="entry name" value="ANKYRIN REPEAT DOMAIN-CONTAINING PROTEIN 39 HOMOLOG-RELATED"/>
    <property type="match status" value="1"/>
</dbReference>
<reference evidence="2" key="1">
    <citation type="journal article" date="2023" name="Mol. Phylogenet. Evol.">
        <title>Genome-scale phylogeny and comparative genomics of the fungal order Sordariales.</title>
        <authorList>
            <person name="Hensen N."/>
            <person name="Bonometti L."/>
            <person name="Westerberg I."/>
            <person name="Brannstrom I.O."/>
            <person name="Guillou S."/>
            <person name="Cros-Aarteil S."/>
            <person name="Calhoun S."/>
            <person name="Haridas S."/>
            <person name="Kuo A."/>
            <person name="Mondo S."/>
            <person name="Pangilinan J."/>
            <person name="Riley R."/>
            <person name="LaButti K."/>
            <person name="Andreopoulos B."/>
            <person name="Lipzen A."/>
            <person name="Chen C."/>
            <person name="Yan M."/>
            <person name="Daum C."/>
            <person name="Ng V."/>
            <person name="Clum A."/>
            <person name="Steindorff A."/>
            <person name="Ohm R.A."/>
            <person name="Martin F."/>
            <person name="Silar P."/>
            <person name="Natvig D.O."/>
            <person name="Lalanne C."/>
            <person name="Gautier V."/>
            <person name="Ament-Velasquez S.L."/>
            <person name="Kruys A."/>
            <person name="Hutchinson M.I."/>
            <person name="Powell A.J."/>
            <person name="Barry K."/>
            <person name="Miller A.N."/>
            <person name="Grigoriev I.V."/>
            <person name="Debuchy R."/>
            <person name="Gladieux P."/>
            <person name="Hiltunen Thoren M."/>
            <person name="Johannesson H."/>
        </authorList>
    </citation>
    <scope>NUCLEOTIDE SEQUENCE</scope>
    <source>
        <strain evidence="2">CBS 508.74</strain>
    </source>
</reference>
<dbReference type="GeneID" id="89937154"/>
<evidence type="ECO:0000259" key="1">
    <source>
        <dbReference type="Pfam" id="PF06985"/>
    </source>
</evidence>
<dbReference type="AlphaFoldDB" id="A0AAN6TEN9"/>
<dbReference type="PANTHER" id="PTHR24148:SF64">
    <property type="entry name" value="HETEROKARYON INCOMPATIBILITY DOMAIN-CONTAINING PROTEIN"/>
    <property type="match status" value="1"/>
</dbReference>
<dbReference type="InterPro" id="IPR010730">
    <property type="entry name" value="HET"/>
</dbReference>
<evidence type="ECO:0000313" key="3">
    <source>
        <dbReference type="Proteomes" id="UP001302812"/>
    </source>
</evidence>
<organism evidence="2 3">
    <name type="scientific">Canariomyces notabilis</name>
    <dbReference type="NCBI Taxonomy" id="2074819"/>
    <lineage>
        <taxon>Eukaryota</taxon>
        <taxon>Fungi</taxon>
        <taxon>Dikarya</taxon>
        <taxon>Ascomycota</taxon>
        <taxon>Pezizomycotina</taxon>
        <taxon>Sordariomycetes</taxon>
        <taxon>Sordariomycetidae</taxon>
        <taxon>Sordariales</taxon>
        <taxon>Chaetomiaceae</taxon>
        <taxon>Canariomyces</taxon>
    </lineage>
</organism>
<gene>
    <name evidence="2" type="ORF">N656DRAFT_752076</name>
</gene>
<name>A0AAN6TEN9_9PEZI</name>